<protein>
    <submittedName>
        <fullName evidence="1">Uncharacterized protein</fullName>
    </submittedName>
</protein>
<reference evidence="1 2" key="1">
    <citation type="submission" date="2019-04" db="EMBL/GenBank/DDBJ databases">
        <title>An improved genome assembly and genetic linkage map for asparagus bean, Vigna unguiculata ssp. sesquipedialis.</title>
        <authorList>
            <person name="Xia Q."/>
            <person name="Zhang R."/>
            <person name="Dong Y."/>
        </authorList>
    </citation>
    <scope>NUCLEOTIDE SEQUENCE [LARGE SCALE GENOMIC DNA]</scope>
    <source>
        <tissue evidence="1">Leaf</tissue>
    </source>
</reference>
<accession>A0A4D6MUM4</accession>
<gene>
    <name evidence="1" type="ORF">DEO72_LG8g2328</name>
</gene>
<dbReference type="EMBL" id="CP039352">
    <property type="protein sequence ID" value="QCE04292.1"/>
    <property type="molecule type" value="Genomic_DNA"/>
</dbReference>
<proteinExistence type="predicted"/>
<name>A0A4D6MUM4_VIGUN</name>
<dbReference type="Proteomes" id="UP000501690">
    <property type="component" value="Linkage Group LG8"/>
</dbReference>
<sequence>MLLRRAWWCCYVMVREEKMVVAATIPFVCFVVVAGSRISVCVARCSCVAEKMLRREGCGNGAGAGARGMDENEGGSRWWCLLEWRLLVREVWWSEARCSCANEEDGYRGGAAAWCSGVRFLAVPRV</sequence>
<organism evidence="1 2">
    <name type="scientific">Vigna unguiculata</name>
    <name type="common">Cowpea</name>
    <dbReference type="NCBI Taxonomy" id="3917"/>
    <lineage>
        <taxon>Eukaryota</taxon>
        <taxon>Viridiplantae</taxon>
        <taxon>Streptophyta</taxon>
        <taxon>Embryophyta</taxon>
        <taxon>Tracheophyta</taxon>
        <taxon>Spermatophyta</taxon>
        <taxon>Magnoliopsida</taxon>
        <taxon>eudicotyledons</taxon>
        <taxon>Gunneridae</taxon>
        <taxon>Pentapetalae</taxon>
        <taxon>rosids</taxon>
        <taxon>fabids</taxon>
        <taxon>Fabales</taxon>
        <taxon>Fabaceae</taxon>
        <taxon>Papilionoideae</taxon>
        <taxon>50 kb inversion clade</taxon>
        <taxon>NPAAA clade</taxon>
        <taxon>indigoferoid/millettioid clade</taxon>
        <taxon>Phaseoleae</taxon>
        <taxon>Vigna</taxon>
    </lineage>
</organism>
<evidence type="ECO:0000313" key="2">
    <source>
        <dbReference type="Proteomes" id="UP000501690"/>
    </source>
</evidence>
<dbReference type="AlphaFoldDB" id="A0A4D6MUM4"/>
<keyword evidence="2" id="KW-1185">Reference proteome</keyword>
<evidence type="ECO:0000313" key="1">
    <source>
        <dbReference type="EMBL" id="QCE04292.1"/>
    </source>
</evidence>